<dbReference type="InterPro" id="IPR036259">
    <property type="entry name" value="MFS_trans_sf"/>
</dbReference>
<feature type="transmembrane region" description="Helical" evidence="6">
    <location>
        <begin position="108"/>
        <end position="127"/>
    </location>
</feature>
<evidence type="ECO:0000256" key="2">
    <source>
        <dbReference type="ARBA" id="ARBA00022692"/>
    </source>
</evidence>
<feature type="transmembrane region" description="Helical" evidence="6">
    <location>
        <begin position="71"/>
        <end position="92"/>
    </location>
</feature>
<feature type="transmembrane region" description="Helical" evidence="6">
    <location>
        <begin position="139"/>
        <end position="158"/>
    </location>
</feature>
<feature type="domain" description="Major facilitator superfamily (MFS) profile" evidence="7">
    <location>
        <begin position="72"/>
        <end position="575"/>
    </location>
</feature>
<evidence type="ECO:0000256" key="6">
    <source>
        <dbReference type="SAM" id="Phobius"/>
    </source>
</evidence>
<dbReference type="InterPro" id="IPR020846">
    <property type="entry name" value="MFS_dom"/>
</dbReference>
<feature type="region of interest" description="Disordered" evidence="5">
    <location>
        <begin position="283"/>
        <end position="320"/>
    </location>
</feature>
<dbReference type="GO" id="GO:0022857">
    <property type="term" value="F:transmembrane transporter activity"/>
    <property type="evidence" value="ECO:0007669"/>
    <property type="project" value="InterPro"/>
</dbReference>
<evidence type="ECO:0000256" key="1">
    <source>
        <dbReference type="ARBA" id="ARBA00004141"/>
    </source>
</evidence>
<evidence type="ECO:0000256" key="5">
    <source>
        <dbReference type="SAM" id="MobiDB-lite"/>
    </source>
</evidence>
<feature type="transmembrane region" description="Helical" evidence="6">
    <location>
        <begin position="164"/>
        <end position="191"/>
    </location>
</feature>
<feature type="transmembrane region" description="Helical" evidence="6">
    <location>
        <begin position="505"/>
        <end position="528"/>
    </location>
</feature>
<dbReference type="PROSITE" id="PS50850">
    <property type="entry name" value="MFS"/>
    <property type="match status" value="1"/>
</dbReference>
<dbReference type="PANTHER" id="PTHR23502">
    <property type="entry name" value="MAJOR FACILITATOR SUPERFAMILY"/>
    <property type="match status" value="1"/>
</dbReference>
<dbReference type="AlphaFoldDB" id="A0A0D1XHD3"/>
<dbReference type="EMBL" id="KN847553">
    <property type="protein sequence ID" value="KIW01631.1"/>
    <property type="molecule type" value="Genomic_DNA"/>
</dbReference>
<feature type="transmembrane region" description="Helical" evidence="6">
    <location>
        <begin position="358"/>
        <end position="384"/>
    </location>
</feature>
<evidence type="ECO:0000313" key="9">
    <source>
        <dbReference type="Proteomes" id="UP000053259"/>
    </source>
</evidence>
<reference evidence="8 9" key="1">
    <citation type="submission" date="2015-01" db="EMBL/GenBank/DDBJ databases">
        <title>The Genome Sequence of Ochroconis gallopava CBS43764.</title>
        <authorList>
            <consortium name="The Broad Institute Genomics Platform"/>
            <person name="Cuomo C."/>
            <person name="de Hoog S."/>
            <person name="Gorbushina A."/>
            <person name="Stielow B."/>
            <person name="Teixiera M."/>
            <person name="Abouelleil A."/>
            <person name="Chapman S.B."/>
            <person name="Priest M."/>
            <person name="Young S.K."/>
            <person name="Wortman J."/>
            <person name="Nusbaum C."/>
            <person name="Birren B."/>
        </authorList>
    </citation>
    <scope>NUCLEOTIDE SEQUENCE [LARGE SCALE GENOMIC DNA]</scope>
    <source>
        <strain evidence="8 9">CBS 43764</strain>
    </source>
</reference>
<dbReference type="STRING" id="253628.A0A0D1XHD3"/>
<dbReference type="Pfam" id="PF07690">
    <property type="entry name" value="MFS_1"/>
    <property type="match status" value="1"/>
</dbReference>
<dbReference type="Proteomes" id="UP000053259">
    <property type="component" value="Unassembled WGS sequence"/>
</dbReference>
<dbReference type="InParanoid" id="A0A0D1XHD3"/>
<feature type="transmembrane region" description="Helical" evidence="6">
    <location>
        <begin position="227"/>
        <end position="247"/>
    </location>
</feature>
<evidence type="ECO:0000259" key="7">
    <source>
        <dbReference type="PROSITE" id="PS50850"/>
    </source>
</evidence>
<dbReference type="VEuPathDB" id="FungiDB:PV09_06818"/>
<evidence type="ECO:0000313" key="8">
    <source>
        <dbReference type="EMBL" id="KIW01631.1"/>
    </source>
</evidence>
<dbReference type="InterPro" id="IPR011701">
    <property type="entry name" value="MFS"/>
</dbReference>
<evidence type="ECO:0000256" key="4">
    <source>
        <dbReference type="ARBA" id="ARBA00023136"/>
    </source>
</evidence>
<dbReference type="RefSeq" id="XP_016211500.1">
    <property type="nucleotide sequence ID" value="XM_016360514.1"/>
</dbReference>
<dbReference type="Gene3D" id="1.20.1250.20">
    <property type="entry name" value="MFS general substrate transporter like domains"/>
    <property type="match status" value="1"/>
</dbReference>
<keyword evidence="2 6" id="KW-0812">Transmembrane</keyword>
<sequence length="575" mass="63612">MGLGVLDDRKLDHVPGTAFVVDDESRRAEEDITIDPNLKYDTSGPVPIILVPQPSDDPNDPLNWPLWKRDMILFILSLLGVIVSTLSPILAADSVTLALRYKRTFNDIALLTGWHLLGVGIGGFIFVPSSRVWGKRHAFILGTCIAIFSSAWGGASGLNYKSLLWARIFQGVGLAPFEALVNATVGDLYFVHERGKRMAISNFAVFGGAFMTPVVVGKISNTMGWQWSFYFVAIFAGALLPFLFFFCPETAYRRADNLNSDTSMELHGFRRSVVLTNAEHVNDQPDQAQVPEGGFEKGPETTGSATHAVANREETPKTPPPPKVTFVQSLALFNGRKTDEYVWKLALRPLPLFLHPGILWACLIQGALIGWTVFIGIVLAAIMLGPPLFFNEVKTGYMYTSAFVGAVVGFALSGLLSDSTASWMTRKNRGVFEPEFRLVLVIPQLILGCIGLYGFGITSNDTYRYGWFWPDFFFAFEVAGMVIGAVASSLYVVDAHRNIAVEAFTCMMIFKNVFSFGLTFSGYQWLVIGGIKQVFIAIASVQVGICLLSVPMYFFGKKNRSFFARYDILKILHLW</sequence>
<keyword evidence="9" id="KW-1185">Reference proteome</keyword>
<organism evidence="8 9">
    <name type="scientific">Verruconis gallopava</name>
    <dbReference type="NCBI Taxonomy" id="253628"/>
    <lineage>
        <taxon>Eukaryota</taxon>
        <taxon>Fungi</taxon>
        <taxon>Dikarya</taxon>
        <taxon>Ascomycota</taxon>
        <taxon>Pezizomycotina</taxon>
        <taxon>Dothideomycetes</taxon>
        <taxon>Pleosporomycetidae</taxon>
        <taxon>Venturiales</taxon>
        <taxon>Sympoventuriaceae</taxon>
        <taxon>Verruconis</taxon>
    </lineage>
</organism>
<keyword evidence="4 6" id="KW-0472">Membrane</keyword>
<feature type="transmembrane region" description="Helical" evidence="6">
    <location>
        <begin position="396"/>
        <end position="417"/>
    </location>
</feature>
<feature type="transmembrane region" description="Helical" evidence="6">
    <location>
        <begin position="438"/>
        <end position="457"/>
    </location>
</feature>
<dbReference type="HOGENOM" id="CLU_008455_13_0_1"/>
<evidence type="ECO:0000256" key="3">
    <source>
        <dbReference type="ARBA" id="ARBA00022989"/>
    </source>
</evidence>
<comment type="subcellular location">
    <subcellularLocation>
        <location evidence="1">Membrane</location>
        <topology evidence="1">Multi-pass membrane protein</topology>
    </subcellularLocation>
</comment>
<dbReference type="GO" id="GO:0005886">
    <property type="term" value="C:plasma membrane"/>
    <property type="evidence" value="ECO:0007669"/>
    <property type="project" value="TreeGrafter"/>
</dbReference>
<feature type="transmembrane region" description="Helical" evidence="6">
    <location>
        <begin position="472"/>
        <end position="493"/>
    </location>
</feature>
<name>A0A0D1XHD3_9PEZI</name>
<proteinExistence type="predicted"/>
<feature type="transmembrane region" description="Helical" evidence="6">
    <location>
        <begin position="534"/>
        <end position="555"/>
    </location>
</feature>
<dbReference type="SUPFAM" id="SSF103473">
    <property type="entry name" value="MFS general substrate transporter"/>
    <property type="match status" value="1"/>
</dbReference>
<feature type="transmembrane region" description="Helical" evidence="6">
    <location>
        <begin position="203"/>
        <end position="221"/>
    </location>
</feature>
<gene>
    <name evidence="8" type="ORF">PV09_06818</name>
</gene>
<dbReference type="PANTHER" id="PTHR23502:SF29">
    <property type="entry name" value="TRANSPORTER, PUTATIVE (AFU_ORTHOLOGUE AFUA_6G06680)-RELATED"/>
    <property type="match status" value="1"/>
</dbReference>
<accession>A0A0D1XHD3</accession>
<dbReference type="GeneID" id="27314791"/>
<protein>
    <recommendedName>
        <fullName evidence="7">Major facilitator superfamily (MFS) profile domain-containing protein</fullName>
    </recommendedName>
</protein>
<dbReference type="OrthoDB" id="2585655at2759"/>
<keyword evidence="3 6" id="KW-1133">Transmembrane helix</keyword>